<dbReference type="Proteomes" id="UP000037122">
    <property type="component" value="Unassembled WGS sequence"/>
</dbReference>
<proteinExistence type="predicted"/>
<comment type="caution">
    <text evidence="1">The sequence shown here is derived from an EMBL/GenBank/DDBJ whole genome shotgun (WGS) entry which is preliminary data.</text>
</comment>
<organism evidence="1 2">
    <name type="scientific">Candidozyma auris</name>
    <name type="common">Yeast</name>
    <name type="synonym">Candida auris</name>
    <dbReference type="NCBI Taxonomy" id="498019"/>
    <lineage>
        <taxon>Eukaryota</taxon>
        <taxon>Fungi</taxon>
        <taxon>Dikarya</taxon>
        <taxon>Ascomycota</taxon>
        <taxon>Saccharomycotina</taxon>
        <taxon>Pichiomycetes</taxon>
        <taxon>Metschnikowiaceae</taxon>
        <taxon>Candidozyma</taxon>
    </lineage>
</organism>
<gene>
    <name evidence="1" type="ORF">QG37_06007</name>
</gene>
<dbReference type="EMBL" id="LGST01000041">
    <property type="protein sequence ID" value="KND97611.1"/>
    <property type="molecule type" value="Genomic_DNA"/>
</dbReference>
<evidence type="ECO:0000313" key="2">
    <source>
        <dbReference type="Proteomes" id="UP000037122"/>
    </source>
</evidence>
<evidence type="ECO:0000313" key="1">
    <source>
        <dbReference type="EMBL" id="KND97611.1"/>
    </source>
</evidence>
<accession>A0A0L0NTX1</accession>
<dbReference type="VEuPathDB" id="FungiDB:QG37_06007"/>
<sequence>MSIGELYKNKSEIWTMSAAKVKVGIEYSFFKTAKVILFRMLPTKS</sequence>
<protein>
    <submittedName>
        <fullName evidence="1">Uncharacterized protein</fullName>
    </submittedName>
</protein>
<reference evidence="2" key="1">
    <citation type="journal article" date="2015" name="BMC Genomics">
        <title>Draft genome of a commonly misdiagnosed multidrug resistant pathogen Candida auris.</title>
        <authorList>
            <person name="Chatterjee S."/>
            <person name="Alampalli S.V."/>
            <person name="Nageshan R.K."/>
            <person name="Chettiar S.T."/>
            <person name="Joshi S."/>
            <person name="Tatu U.S."/>
        </authorList>
    </citation>
    <scope>NUCLEOTIDE SEQUENCE [LARGE SCALE GENOMIC DNA]</scope>
    <source>
        <strain evidence="2">6684</strain>
    </source>
</reference>
<name>A0A0L0NTX1_CANAR</name>
<dbReference type="AlphaFoldDB" id="A0A0L0NTX1"/>